<dbReference type="InterPro" id="IPR036388">
    <property type="entry name" value="WH-like_DNA-bd_sf"/>
</dbReference>
<keyword evidence="3" id="KW-1185">Reference proteome</keyword>
<dbReference type="OrthoDB" id="5741882at2"/>
<gene>
    <name evidence="2" type="ORF">SAMN05216212_2542</name>
</gene>
<dbReference type="GO" id="GO:0006950">
    <property type="term" value="P:response to stress"/>
    <property type="evidence" value="ECO:0007669"/>
    <property type="project" value="TreeGrafter"/>
</dbReference>
<dbReference type="PROSITE" id="PS50995">
    <property type="entry name" value="HTH_MARR_2"/>
    <property type="match status" value="1"/>
</dbReference>
<dbReference type="GO" id="GO:0003700">
    <property type="term" value="F:DNA-binding transcription factor activity"/>
    <property type="evidence" value="ECO:0007669"/>
    <property type="project" value="InterPro"/>
</dbReference>
<evidence type="ECO:0000313" key="3">
    <source>
        <dbReference type="Proteomes" id="UP000199305"/>
    </source>
</evidence>
<dbReference type="Pfam" id="PF01047">
    <property type="entry name" value="MarR"/>
    <property type="match status" value="1"/>
</dbReference>
<dbReference type="PANTHER" id="PTHR33164">
    <property type="entry name" value="TRANSCRIPTIONAL REGULATOR, MARR FAMILY"/>
    <property type="match status" value="1"/>
</dbReference>
<dbReference type="InterPro" id="IPR036390">
    <property type="entry name" value="WH_DNA-bd_sf"/>
</dbReference>
<keyword evidence="2" id="KW-0238">DNA-binding</keyword>
<dbReference type="RefSeq" id="WP_091514665.1">
    <property type="nucleotide sequence ID" value="NZ_FNFH01000005.1"/>
</dbReference>
<protein>
    <submittedName>
        <fullName evidence="2">DNA-binding transcriptional regulator, MarR family</fullName>
    </submittedName>
</protein>
<feature type="domain" description="HTH marR-type" evidence="1">
    <location>
        <begin position="10"/>
        <end position="142"/>
    </location>
</feature>
<dbReference type="SUPFAM" id="SSF46785">
    <property type="entry name" value="Winged helix' DNA-binding domain"/>
    <property type="match status" value="1"/>
</dbReference>
<organism evidence="2 3">
    <name type="scientific">Microbulbifer yueqingensis</name>
    <dbReference type="NCBI Taxonomy" id="658219"/>
    <lineage>
        <taxon>Bacteria</taxon>
        <taxon>Pseudomonadati</taxon>
        <taxon>Pseudomonadota</taxon>
        <taxon>Gammaproteobacteria</taxon>
        <taxon>Cellvibrionales</taxon>
        <taxon>Microbulbiferaceae</taxon>
        <taxon>Microbulbifer</taxon>
    </lineage>
</organism>
<dbReference type="STRING" id="658219.SAMN05216212_2542"/>
<evidence type="ECO:0000313" key="2">
    <source>
        <dbReference type="EMBL" id="SDK52111.1"/>
    </source>
</evidence>
<dbReference type="GO" id="GO:0003677">
    <property type="term" value="F:DNA binding"/>
    <property type="evidence" value="ECO:0007669"/>
    <property type="project" value="UniProtKB-KW"/>
</dbReference>
<dbReference type="AlphaFoldDB" id="A0A1G9CK93"/>
<dbReference type="InterPro" id="IPR039422">
    <property type="entry name" value="MarR/SlyA-like"/>
</dbReference>
<dbReference type="PANTHER" id="PTHR33164:SF57">
    <property type="entry name" value="MARR-FAMILY TRANSCRIPTIONAL REGULATOR"/>
    <property type="match status" value="1"/>
</dbReference>
<dbReference type="Proteomes" id="UP000199305">
    <property type="component" value="Unassembled WGS sequence"/>
</dbReference>
<dbReference type="SMART" id="SM00347">
    <property type="entry name" value="HTH_MARR"/>
    <property type="match status" value="1"/>
</dbReference>
<dbReference type="InterPro" id="IPR000835">
    <property type="entry name" value="HTH_MarR-typ"/>
</dbReference>
<dbReference type="EMBL" id="FNFH01000005">
    <property type="protein sequence ID" value="SDK52111.1"/>
    <property type="molecule type" value="Genomic_DNA"/>
</dbReference>
<proteinExistence type="predicted"/>
<evidence type="ECO:0000259" key="1">
    <source>
        <dbReference type="PROSITE" id="PS50995"/>
    </source>
</evidence>
<sequence length="152" mass="17236">MSKDRLRKQGTALYHALSHLVRVYQSRDREHICCYDISITQCNLLEVLLDHGAMRPLNLAQHLMLDKSTTSRVAETLVKKNYVARTPDPTDGRAQLIDLTENGRELVLKIRDELIEEEMAILRDLPKSVQDEAPGLLIRLAKAAQKRTSCCG</sequence>
<dbReference type="Gene3D" id="1.10.10.10">
    <property type="entry name" value="Winged helix-like DNA-binding domain superfamily/Winged helix DNA-binding domain"/>
    <property type="match status" value="1"/>
</dbReference>
<reference evidence="3" key="1">
    <citation type="submission" date="2016-10" db="EMBL/GenBank/DDBJ databases">
        <authorList>
            <person name="Varghese N."/>
            <person name="Submissions S."/>
        </authorList>
    </citation>
    <scope>NUCLEOTIDE SEQUENCE [LARGE SCALE GENOMIC DNA]</scope>
    <source>
        <strain evidence="3">CGMCC 1.10658</strain>
    </source>
</reference>
<dbReference type="PRINTS" id="PR00598">
    <property type="entry name" value="HTHMARR"/>
</dbReference>
<name>A0A1G9CK93_9GAMM</name>
<accession>A0A1G9CK93</accession>